<evidence type="ECO:0000256" key="2">
    <source>
        <dbReference type="ARBA" id="ARBA00022771"/>
    </source>
</evidence>
<dbReference type="PANTHER" id="PTHR23327:SF42">
    <property type="entry name" value="LON PEPTIDASE N-TERMINAL DOMAIN AND RING FINGER PROTEIN C14F5.10C"/>
    <property type="match status" value="1"/>
</dbReference>
<protein>
    <recommendedName>
        <fullName evidence="9">RING-type domain-containing protein</fullName>
    </recommendedName>
</protein>
<dbReference type="InterPro" id="IPR017907">
    <property type="entry name" value="Znf_RING_CS"/>
</dbReference>
<dbReference type="CDD" id="cd16514">
    <property type="entry name" value="RING-HC_LONFs_rpt2"/>
    <property type="match status" value="1"/>
</dbReference>
<dbReference type="InterPro" id="IPR015947">
    <property type="entry name" value="PUA-like_sf"/>
</dbReference>
<gene>
    <name evidence="8" type="ORF">CCAE0312_LOCUS1702</name>
</gene>
<dbReference type="EMBL" id="HBGH01003150">
    <property type="protein sequence ID" value="CAD9227873.1"/>
    <property type="molecule type" value="Transcribed_RNA"/>
</dbReference>
<dbReference type="SUPFAM" id="SSF57850">
    <property type="entry name" value="RING/U-box"/>
    <property type="match status" value="1"/>
</dbReference>
<organism evidence="8">
    <name type="scientific">Compsopogon caeruleus</name>
    <dbReference type="NCBI Taxonomy" id="31354"/>
    <lineage>
        <taxon>Eukaryota</taxon>
        <taxon>Rhodophyta</taxon>
        <taxon>Compsopogonophyceae</taxon>
        <taxon>Compsopogonales</taxon>
        <taxon>Compsopogonaceae</taxon>
        <taxon>Compsopogon</taxon>
    </lineage>
</organism>
<dbReference type="GO" id="GO:0016567">
    <property type="term" value="P:protein ubiquitination"/>
    <property type="evidence" value="ECO:0007669"/>
    <property type="project" value="InterPro"/>
</dbReference>
<dbReference type="SMART" id="SM00464">
    <property type="entry name" value="LON"/>
    <property type="match status" value="1"/>
</dbReference>
<evidence type="ECO:0000259" key="7">
    <source>
        <dbReference type="PROSITE" id="PS51787"/>
    </source>
</evidence>
<dbReference type="InterPro" id="IPR046336">
    <property type="entry name" value="Lon_prtase_N_sf"/>
</dbReference>
<evidence type="ECO:0000259" key="6">
    <source>
        <dbReference type="PROSITE" id="PS50089"/>
    </source>
</evidence>
<dbReference type="GO" id="GO:0061630">
    <property type="term" value="F:ubiquitin protein ligase activity"/>
    <property type="evidence" value="ECO:0007669"/>
    <property type="project" value="TreeGrafter"/>
</dbReference>
<dbReference type="InterPro" id="IPR003111">
    <property type="entry name" value="Lon_prtase_N"/>
</dbReference>
<accession>A0A7S1T8A8</accession>
<evidence type="ECO:0000256" key="3">
    <source>
        <dbReference type="ARBA" id="ARBA00022833"/>
    </source>
</evidence>
<reference evidence="8" key="1">
    <citation type="submission" date="2021-01" db="EMBL/GenBank/DDBJ databases">
        <authorList>
            <person name="Corre E."/>
            <person name="Pelletier E."/>
            <person name="Niang G."/>
            <person name="Scheremetjew M."/>
            <person name="Finn R."/>
            <person name="Kale V."/>
            <person name="Holt S."/>
            <person name="Cochrane G."/>
            <person name="Meng A."/>
            <person name="Brown T."/>
            <person name="Cohen L."/>
        </authorList>
    </citation>
    <scope>NUCLEOTIDE SEQUENCE</scope>
    <source>
        <strain evidence="8">SAG 36.94</strain>
    </source>
</reference>
<dbReference type="SMART" id="SM00504">
    <property type="entry name" value="Ubox"/>
    <property type="match status" value="1"/>
</dbReference>
<dbReference type="InterPro" id="IPR013083">
    <property type="entry name" value="Znf_RING/FYVE/PHD"/>
</dbReference>
<proteinExistence type="predicted"/>
<dbReference type="PROSITE" id="PS51787">
    <property type="entry name" value="LON_N"/>
    <property type="match status" value="1"/>
</dbReference>
<keyword evidence="1" id="KW-0479">Metal-binding</keyword>
<feature type="domain" description="RING-type" evidence="6">
    <location>
        <begin position="135"/>
        <end position="173"/>
    </location>
</feature>
<dbReference type="AlphaFoldDB" id="A0A7S1T8A8"/>
<evidence type="ECO:0000256" key="5">
    <source>
        <dbReference type="SAM" id="MobiDB-lite"/>
    </source>
</evidence>
<dbReference type="Pfam" id="PF02190">
    <property type="entry name" value="LON_substr_bdg"/>
    <property type="match status" value="1"/>
</dbReference>
<dbReference type="PANTHER" id="PTHR23327">
    <property type="entry name" value="RING FINGER PROTEIN 127"/>
    <property type="match status" value="1"/>
</dbReference>
<dbReference type="InterPro" id="IPR001841">
    <property type="entry name" value="Znf_RING"/>
</dbReference>
<dbReference type="SMART" id="SM00184">
    <property type="entry name" value="RING"/>
    <property type="match status" value="1"/>
</dbReference>
<keyword evidence="2 4" id="KW-0863">Zinc-finger</keyword>
<dbReference type="PROSITE" id="PS00518">
    <property type="entry name" value="ZF_RING_1"/>
    <property type="match status" value="1"/>
</dbReference>
<sequence length="439" mass="50284">MLDVIRRCRERRSVRRGTGAQDEAENLPLVEPSENHRGELNGGRSQSSLAPEGLEQAKRCADVLLRDGSLEDARSILELSLRLCPNDEEARDQLVTTVQELAKQNDQIQQNSSLTFSSRREKVRKMREYSDEFECVLCLKIFFEPVTTVCGHTFCRECIVRALDHTDSCPMCRCVLHLDVNKHPVNVTLRNIIERCFPDEAAARQEEIIQEREQNTYHGNQLPLFPMSSVVFPGQLVPMHIFEGRYRLMFRRIVQSSCRFGLVAVHRVSSDCNYRPRDVGCVMKIERVETIADGRFFIEARAIGRFRIKNMWEVDGYMVSRTDPVEDIDLVEDPSDEDLASLKNSLRERVGEVLKSNLKPGFFREALRRSGPMPDTSAPVSTLGFWVASVVVNDVEERQRLLEMLDGKERLLATTGRLERLEMKYNQANKNKSPTCVSM</sequence>
<evidence type="ECO:0008006" key="9">
    <source>
        <dbReference type="Google" id="ProtNLM"/>
    </source>
</evidence>
<dbReference type="InterPro" id="IPR003613">
    <property type="entry name" value="Ubox_domain"/>
</dbReference>
<dbReference type="Gene3D" id="3.30.40.10">
    <property type="entry name" value="Zinc/RING finger domain, C3HC4 (zinc finger)"/>
    <property type="match status" value="1"/>
</dbReference>
<evidence type="ECO:0000256" key="4">
    <source>
        <dbReference type="PROSITE-ProRule" id="PRU00175"/>
    </source>
</evidence>
<dbReference type="SUPFAM" id="SSF88697">
    <property type="entry name" value="PUA domain-like"/>
    <property type="match status" value="1"/>
</dbReference>
<dbReference type="Gene3D" id="2.30.130.40">
    <property type="entry name" value="LON domain-like"/>
    <property type="match status" value="1"/>
</dbReference>
<keyword evidence="3" id="KW-0862">Zinc</keyword>
<evidence type="ECO:0000256" key="1">
    <source>
        <dbReference type="ARBA" id="ARBA00022723"/>
    </source>
</evidence>
<feature type="region of interest" description="Disordered" evidence="5">
    <location>
        <begin position="13"/>
        <end position="52"/>
    </location>
</feature>
<dbReference type="Pfam" id="PF13923">
    <property type="entry name" value="zf-C3HC4_2"/>
    <property type="match status" value="1"/>
</dbReference>
<name>A0A7S1T8A8_9RHOD</name>
<dbReference type="GO" id="GO:0008270">
    <property type="term" value="F:zinc ion binding"/>
    <property type="evidence" value="ECO:0007669"/>
    <property type="project" value="UniProtKB-KW"/>
</dbReference>
<evidence type="ECO:0000313" key="8">
    <source>
        <dbReference type="EMBL" id="CAD9227873.1"/>
    </source>
</evidence>
<feature type="domain" description="Lon N-terminal" evidence="7">
    <location>
        <begin position="222"/>
        <end position="422"/>
    </location>
</feature>
<dbReference type="PROSITE" id="PS50089">
    <property type="entry name" value="ZF_RING_2"/>
    <property type="match status" value="1"/>
</dbReference>